<evidence type="ECO:0000313" key="3">
    <source>
        <dbReference type="Proteomes" id="UP000805841"/>
    </source>
</evidence>
<protein>
    <submittedName>
        <fullName evidence="2">Polysaccharide lyase family 7 protein</fullName>
    </submittedName>
</protein>
<dbReference type="SUPFAM" id="SSF49899">
    <property type="entry name" value="Concanavalin A-like lectins/glucanases"/>
    <property type="match status" value="1"/>
</dbReference>
<dbReference type="Proteomes" id="UP000805841">
    <property type="component" value="Unassembled WGS sequence"/>
</dbReference>
<sequence length="230" mass="25171">MIDLTTWNLSVPVGSPAIIIDTPALASGYKDEYFHADSGSLFFWAPVTGSVTKSAKYPRSELRETYADGSVHNWKFPDADNMLRASLAVNQVPSSGKVVIGQIHQYGSNEPLLKVEYQYKEKTKLGNIVAKLRPTPDQDEPTVITIAQNVPMSTRFTYTIHLGPGGTLIVNAANYQWSTKLDSAWKVKDLYFKAGVYTQDNTGYATEGGQVTFYKLSAEHAAKTAAVAGL</sequence>
<dbReference type="RefSeq" id="WP_190416739.1">
    <property type="nucleotide sequence ID" value="NZ_JAAOCA010000001.1"/>
</dbReference>
<dbReference type="GO" id="GO:0016829">
    <property type="term" value="F:lyase activity"/>
    <property type="evidence" value="ECO:0007669"/>
    <property type="project" value="UniProtKB-KW"/>
</dbReference>
<dbReference type="Pfam" id="PF08787">
    <property type="entry name" value="Alginate_lyase2"/>
    <property type="match status" value="1"/>
</dbReference>
<dbReference type="EMBL" id="JAAOCA010000001">
    <property type="protein sequence ID" value="MBD1597323.1"/>
    <property type="molecule type" value="Genomic_DNA"/>
</dbReference>
<comment type="caution">
    <text evidence="2">The sequence shown here is derived from an EMBL/GenBank/DDBJ whole genome shotgun (WGS) entry which is preliminary data.</text>
</comment>
<dbReference type="Gene3D" id="2.60.120.200">
    <property type="match status" value="1"/>
</dbReference>
<accession>A0ABR7YVV9</accession>
<proteinExistence type="predicted"/>
<keyword evidence="2" id="KW-0456">Lyase</keyword>
<evidence type="ECO:0000259" key="1">
    <source>
        <dbReference type="Pfam" id="PF08787"/>
    </source>
</evidence>
<reference evidence="2 3" key="1">
    <citation type="journal article" date="2020" name="Insects">
        <title>Bacteria Belonging to Pseudomonas typographi sp. nov. from the Bark Beetle Ips typographus Have Genomic Potential to Aid in the Host Ecology.</title>
        <authorList>
            <person name="Peral-Aranega E."/>
            <person name="Saati-Santamaria Z."/>
            <person name="Kolarik M."/>
            <person name="Rivas R."/>
            <person name="Garcia-Fraile P."/>
        </authorList>
    </citation>
    <scope>NUCLEOTIDE SEQUENCE [LARGE SCALE GENOMIC DNA]</scope>
    <source>
        <strain evidence="2 3">CA3A</strain>
    </source>
</reference>
<name>A0ABR7YVV9_9PSED</name>
<keyword evidence="3" id="KW-1185">Reference proteome</keyword>
<dbReference type="InterPro" id="IPR014895">
    <property type="entry name" value="Alginate_lyase_2"/>
</dbReference>
<feature type="domain" description="Alginate lyase 2" evidence="1">
    <location>
        <begin position="2"/>
        <end position="220"/>
    </location>
</feature>
<gene>
    <name evidence="2" type="ORF">HAQ05_01160</name>
</gene>
<organism evidence="2 3">
    <name type="scientific">Pseudomonas typographi</name>
    <dbReference type="NCBI Taxonomy" id="2715964"/>
    <lineage>
        <taxon>Bacteria</taxon>
        <taxon>Pseudomonadati</taxon>
        <taxon>Pseudomonadota</taxon>
        <taxon>Gammaproteobacteria</taxon>
        <taxon>Pseudomonadales</taxon>
        <taxon>Pseudomonadaceae</taxon>
        <taxon>Pseudomonas</taxon>
    </lineage>
</organism>
<dbReference type="InterPro" id="IPR013320">
    <property type="entry name" value="ConA-like_dom_sf"/>
</dbReference>
<evidence type="ECO:0000313" key="2">
    <source>
        <dbReference type="EMBL" id="MBD1597323.1"/>
    </source>
</evidence>